<name>A0A1M3KZE6_9BACT</name>
<reference evidence="2 3" key="1">
    <citation type="submission" date="2016-09" db="EMBL/GenBank/DDBJ databases">
        <title>Genome-resolved meta-omics ties microbial dynamics to process performance in biotechnology for thiocyanate degradation.</title>
        <authorList>
            <person name="Kantor R.S."/>
            <person name="Huddy R.J."/>
            <person name="Iyer R."/>
            <person name="Thomas B.C."/>
            <person name="Brown C.T."/>
            <person name="Anantharaman K."/>
            <person name="Tringe S."/>
            <person name="Hettich R.L."/>
            <person name="Harrison S.T."/>
            <person name="Banfield J.F."/>
        </authorList>
    </citation>
    <scope>NUCLEOTIDE SEQUENCE [LARGE SCALE GENOMIC DNA]</scope>
    <source>
        <strain evidence="2">59-99</strain>
    </source>
</reference>
<evidence type="ECO:0000313" key="2">
    <source>
        <dbReference type="EMBL" id="OJX57859.1"/>
    </source>
</evidence>
<dbReference type="InterPro" id="IPR001387">
    <property type="entry name" value="Cro/C1-type_HTH"/>
</dbReference>
<dbReference type="Gene3D" id="1.10.260.40">
    <property type="entry name" value="lambda repressor-like DNA-binding domains"/>
    <property type="match status" value="1"/>
</dbReference>
<proteinExistence type="predicted"/>
<dbReference type="GO" id="GO:0003677">
    <property type="term" value="F:DNA binding"/>
    <property type="evidence" value="ECO:0007669"/>
    <property type="project" value="InterPro"/>
</dbReference>
<gene>
    <name evidence="2" type="ORF">BGO89_07090</name>
</gene>
<protein>
    <recommendedName>
        <fullName evidence="1">HTH cro/C1-type domain-containing protein</fullName>
    </recommendedName>
</protein>
<dbReference type="SUPFAM" id="SSF47413">
    <property type="entry name" value="lambda repressor-like DNA-binding domains"/>
    <property type="match status" value="1"/>
</dbReference>
<dbReference type="InterPro" id="IPR010982">
    <property type="entry name" value="Lambda_DNA-bd_dom_sf"/>
</dbReference>
<accession>A0A1M3KZE6</accession>
<dbReference type="CDD" id="cd00093">
    <property type="entry name" value="HTH_XRE"/>
    <property type="match status" value="1"/>
</dbReference>
<evidence type="ECO:0000259" key="1">
    <source>
        <dbReference type="PROSITE" id="PS50943"/>
    </source>
</evidence>
<dbReference type="AlphaFoldDB" id="A0A1M3KZE6"/>
<dbReference type="SMART" id="SM00530">
    <property type="entry name" value="HTH_XRE"/>
    <property type="match status" value="1"/>
</dbReference>
<dbReference type="STRING" id="1895771.BGO89_07090"/>
<organism evidence="2 3">
    <name type="scientific">Candidatus Kapaibacterium thiocyanatum</name>
    <dbReference type="NCBI Taxonomy" id="1895771"/>
    <lineage>
        <taxon>Bacteria</taxon>
        <taxon>Pseudomonadati</taxon>
        <taxon>Candidatus Kapaibacteriota</taxon>
        <taxon>Candidatus Kapaibacteriia</taxon>
        <taxon>Candidatus Kapaibacteriales</taxon>
        <taxon>Candidatus Kapaibacteriaceae</taxon>
        <taxon>Candidatus Kapaibacterium</taxon>
    </lineage>
</organism>
<feature type="domain" description="HTH cro/C1-type" evidence="1">
    <location>
        <begin position="26"/>
        <end position="80"/>
    </location>
</feature>
<comment type="caution">
    <text evidence="2">The sequence shown here is derived from an EMBL/GenBank/DDBJ whole genome shotgun (WGS) entry which is preliminary data.</text>
</comment>
<dbReference type="PROSITE" id="PS50943">
    <property type="entry name" value="HTH_CROC1"/>
    <property type="match status" value="1"/>
</dbReference>
<evidence type="ECO:0000313" key="3">
    <source>
        <dbReference type="Proteomes" id="UP000184233"/>
    </source>
</evidence>
<dbReference type="Pfam" id="PF01381">
    <property type="entry name" value="HTH_3"/>
    <property type="match status" value="1"/>
</dbReference>
<dbReference type="EMBL" id="MKVH01000021">
    <property type="protein sequence ID" value="OJX57859.1"/>
    <property type="molecule type" value="Genomic_DNA"/>
</dbReference>
<dbReference type="Proteomes" id="UP000184233">
    <property type="component" value="Unassembled WGS sequence"/>
</dbReference>
<sequence length="94" mass="10874">MPKPPKPITLADGEPFTPQLAFGIVLRRERLVRGLKQKDLEDDDKLVRTYISKLERGERQPNLLTIIHLAKCLDMEPEELVRETMKLISEHRGT</sequence>